<evidence type="ECO:0000313" key="3">
    <source>
        <dbReference type="EMBL" id="GIJ75460.1"/>
    </source>
</evidence>
<dbReference type="InterPro" id="IPR050721">
    <property type="entry name" value="Trk_Ktr_HKT_K-transport"/>
</dbReference>
<evidence type="ECO:0000259" key="2">
    <source>
        <dbReference type="PROSITE" id="PS51202"/>
    </source>
</evidence>
<accession>A0A8J4EH49</accession>
<proteinExistence type="predicted"/>
<dbReference type="Gene3D" id="3.40.50.720">
    <property type="entry name" value="NAD(P)-binding Rossmann-like Domain"/>
    <property type="match status" value="1"/>
</dbReference>
<feature type="domain" description="RCK C-terminal" evidence="2">
    <location>
        <begin position="138"/>
        <end position="224"/>
    </location>
</feature>
<dbReference type="PANTHER" id="PTHR43833:SF7">
    <property type="entry name" value="KTR SYSTEM POTASSIUM UPTAKE PROTEIN C"/>
    <property type="match status" value="1"/>
</dbReference>
<dbReference type="InterPro" id="IPR006037">
    <property type="entry name" value="RCK_C"/>
</dbReference>
<dbReference type="PROSITE" id="PS51201">
    <property type="entry name" value="RCK_N"/>
    <property type="match status" value="1"/>
</dbReference>
<dbReference type="InterPro" id="IPR003148">
    <property type="entry name" value="RCK_N"/>
</dbReference>
<dbReference type="Pfam" id="PF02254">
    <property type="entry name" value="TrkA_N"/>
    <property type="match status" value="1"/>
</dbReference>
<dbReference type="GO" id="GO:0006813">
    <property type="term" value="P:potassium ion transport"/>
    <property type="evidence" value="ECO:0007669"/>
    <property type="project" value="InterPro"/>
</dbReference>
<sequence length="224" mass="24357">MADIRTESVMVIGLGRFGSALALELTSRGTEVLGVDTNRKLVQNLSGRLPHVVVADSTDIEALRQLGIAEFRRAVVAIGTDIQASILTASLLSELEVPDIWAKAINRQHGRILSRVGAHHVVLPEHDMGERVAHLLSGRMLDYIEVDEDFAMVKTKPPRDIVSVPLGETGLRARYGVTVVAVKSQARGDTATFTYATSDTVLMYGDVILVVGTIRDVERFAEVD</sequence>
<dbReference type="Proteomes" id="UP000635606">
    <property type="component" value="Unassembled WGS sequence"/>
</dbReference>
<keyword evidence="4" id="KW-1185">Reference proteome</keyword>
<reference evidence="3" key="1">
    <citation type="submission" date="2021-01" db="EMBL/GenBank/DDBJ databases">
        <title>Whole genome shotgun sequence of Virgisporangium ochraceum NBRC 16418.</title>
        <authorList>
            <person name="Komaki H."/>
            <person name="Tamura T."/>
        </authorList>
    </citation>
    <scope>NUCLEOTIDE SEQUENCE</scope>
    <source>
        <strain evidence="3">NBRC 16418</strain>
    </source>
</reference>
<evidence type="ECO:0000259" key="1">
    <source>
        <dbReference type="PROSITE" id="PS51201"/>
    </source>
</evidence>
<dbReference type="SUPFAM" id="SSF51735">
    <property type="entry name" value="NAD(P)-binding Rossmann-fold domains"/>
    <property type="match status" value="1"/>
</dbReference>
<dbReference type="PANTHER" id="PTHR43833">
    <property type="entry name" value="POTASSIUM CHANNEL PROTEIN 2-RELATED-RELATED"/>
    <property type="match status" value="1"/>
</dbReference>
<dbReference type="InterPro" id="IPR036291">
    <property type="entry name" value="NAD(P)-bd_dom_sf"/>
</dbReference>
<dbReference type="InterPro" id="IPR036721">
    <property type="entry name" value="RCK_C_sf"/>
</dbReference>
<protein>
    <submittedName>
        <fullName evidence="3">Potassium transporter</fullName>
    </submittedName>
</protein>
<dbReference type="AlphaFoldDB" id="A0A8J4EH49"/>
<dbReference type="Gene3D" id="3.30.70.1450">
    <property type="entry name" value="Regulator of K+ conductance, C-terminal domain"/>
    <property type="match status" value="1"/>
</dbReference>
<comment type="caution">
    <text evidence="3">The sequence shown here is derived from an EMBL/GenBank/DDBJ whole genome shotgun (WGS) entry which is preliminary data.</text>
</comment>
<dbReference type="PROSITE" id="PS51202">
    <property type="entry name" value="RCK_C"/>
    <property type="match status" value="1"/>
</dbReference>
<dbReference type="EMBL" id="BOPH01000158">
    <property type="protein sequence ID" value="GIJ75460.1"/>
    <property type="molecule type" value="Genomic_DNA"/>
</dbReference>
<organism evidence="3 4">
    <name type="scientific">Virgisporangium ochraceum</name>
    <dbReference type="NCBI Taxonomy" id="65505"/>
    <lineage>
        <taxon>Bacteria</taxon>
        <taxon>Bacillati</taxon>
        <taxon>Actinomycetota</taxon>
        <taxon>Actinomycetes</taxon>
        <taxon>Micromonosporales</taxon>
        <taxon>Micromonosporaceae</taxon>
        <taxon>Virgisporangium</taxon>
    </lineage>
</organism>
<feature type="domain" description="RCK N-terminal" evidence="1">
    <location>
        <begin position="6"/>
        <end position="123"/>
    </location>
</feature>
<dbReference type="Pfam" id="PF02080">
    <property type="entry name" value="TrkA_C"/>
    <property type="match status" value="1"/>
</dbReference>
<name>A0A8J4EH49_9ACTN</name>
<evidence type="ECO:0000313" key="4">
    <source>
        <dbReference type="Proteomes" id="UP000635606"/>
    </source>
</evidence>
<gene>
    <name evidence="3" type="ORF">Voc01_103770</name>
</gene>
<dbReference type="GO" id="GO:0008324">
    <property type="term" value="F:monoatomic cation transmembrane transporter activity"/>
    <property type="evidence" value="ECO:0007669"/>
    <property type="project" value="InterPro"/>
</dbReference>
<dbReference type="SUPFAM" id="SSF116726">
    <property type="entry name" value="TrkA C-terminal domain-like"/>
    <property type="match status" value="1"/>
</dbReference>